<dbReference type="GO" id="GO:0005525">
    <property type="term" value="F:GTP binding"/>
    <property type="evidence" value="ECO:0007669"/>
    <property type="project" value="UniProtKB-KW"/>
</dbReference>
<dbReference type="SMART" id="SM00173">
    <property type="entry name" value="RAS"/>
    <property type="match status" value="1"/>
</dbReference>
<dbReference type="PROSITE" id="PS51421">
    <property type="entry name" value="RAS"/>
    <property type="match status" value="1"/>
</dbReference>
<dbReference type="SMART" id="SM00176">
    <property type="entry name" value="RAN"/>
    <property type="match status" value="1"/>
</dbReference>
<dbReference type="EMBL" id="HBEZ01001540">
    <property type="protein sequence ID" value="CAD8623248.1"/>
    <property type="molecule type" value="Transcribed_RNA"/>
</dbReference>
<accession>A0A7S0QCS8</accession>
<evidence type="ECO:0000313" key="9">
    <source>
        <dbReference type="EMBL" id="CAD8623248.1"/>
    </source>
</evidence>
<dbReference type="SUPFAM" id="SSF52540">
    <property type="entry name" value="P-loop containing nucleoside triphosphate hydrolases"/>
    <property type="match status" value="1"/>
</dbReference>
<dbReference type="PRINTS" id="PR00449">
    <property type="entry name" value="RASTRNSFRMNG"/>
</dbReference>
<comment type="subcellular location">
    <subcellularLocation>
        <location evidence="1">Cell membrane</location>
        <topology evidence="1">Lipid-anchor</topology>
    </subcellularLocation>
</comment>
<dbReference type="GO" id="GO:0003924">
    <property type="term" value="F:GTPase activity"/>
    <property type="evidence" value="ECO:0007669"/>
    <property type="project" value="InterPro"/>
</dbReference>
<dbReference type="SMART" id="SM00175">
    <property type="entry name" value="RAB"/>
    <property type="match status" value="1"/>
</dbReference>
<dbReference type="GO" id="GO:0005886">
    <property type="term" value="C:plasma membrane"/>
    <property type="evidence" value="ECO:0007669"/>
    <property type="project" value="UniProtKB-SubCell"/>
</dbReference>
<evidence type="ECO:0000256" key="3">
    <source>
        <dbReference type="ARBA" id="ARBA00022475"/>
    </source>
</evidence>
<evidence type="ECO:0000256" key="7">
    <source>
        <dbReference type="ARBA" id="ARBA00023288"/>
    </source>
</evidence>
<dbReference type="InterPro" id="IPR027417">
    <property type="entry name" value="P-loop_NTPase"/>
</dbReference>
<comment type="similarity">
    <text evidence="2">Belongs to the small GTPase superfamily. Rab family.</text>
</comment>
<evidence type="ECO:0000256" key="2">
    <source>
        <dbReference type="ARBA" id="ARBA00006270"/>
    </source>
</evidence>
<dbReference type="CDD" id="cd01867">
    <property type="entry name" value="Rab8_Rab10_Rab13_like"/>
    <property type="match status" value="1"/>
</dbReference>
<reference evidence="9" key="1">
    <citation type="submission" date="2021-01" db="EMBL/GenBank/DDBJ databases">
        <authorList>
            <person name="Corre E."/>
            <person name="Pelletier E."/>
            <person name="Niang G."/>
            <person name="Scheremetjew M."/>
            <person name="Finn R."/>
            <person name="Kale V."/>
            <person name="Holt S."/>
            <person name="Cochrane G."/>
            <person name="Meng A."/>
            <person name="Brown T."/>
            <person name="Cohen L."/>
        </authorList>
    </citation>
    <scope>NUCLEOTIDE SEQUENCE</scope>
    <source>
        <strain evidence="9">CCAP979/52</strain>
    </source>
</reference>
<keyword evidence="6" id="KW-0472">Membrane</keyword>
<keyword evidence="7" id="KW-0449">Lipoprotein</keyword>
<dbReference type="InterPro" id="IPR001806">
    <property type="entry name" value="Small_GTPase"/>
</dbReference>
<keyword evidence="5" id="KW-0342">GTP-binding</keyword>
<gene>
    <name evidence="9" type="ORF">CCUR1050_LOCUS923</name>
</gene>
<sequence>MASRAGGGNYDHLIKLLLIGDSGVGKSCLLLRFSDDAFTTSFITTIGIDFKIRTIDMDGQKLKLQIWDTAGQERFKTITTAYYRGAMGILLVYDVTDEQSFNNIRNWMRQIQQHASDNVNKILIGNKCDMLDKKVIDTARGQALADEYKMKFFETSAKSNINVEKAFFEMAREVLKRIVEQEAHDGGGAAAGAGIKVKEAAPERSGGCKC</sequence>
<dbReference type="SMART" id="SM00174">
    <property type="entry name" value="RHO"/>
    <property type="match status" value="1"/>
</dbReference>
<dbReference type="PROSITE" id="PS51419">
    <property type="entry name" value="RAB"/>
    <property type="match status" value="1"/>
</dbReference>
<dbReference type="NCBIfam" id="TIGR00231">
    <property type="entry name" value="small_GTP"/>
    <property type="match status" value="1"/>
</dbReference>
<dbReference type="Pfam" id="PF00071">
    <property type="entry name" value="Ras"/>
    <property type="match status" value="1"/>
</dbReference>
<dbReference type="FunFam" id="3.40.50.300:FF:000308">
    <property type="entry name" value="ras-related protein RABE1c-like"/>
    <property type="match status" value="1"/>
</dbReference>
<dbReference type="AlphaFoldDB" id="A0A7S0QCS8"/>
<proteinExistence type="inferred from homology"/>
<dbReference type="PROSITE" id="PS51420">
    <property type="entry name" value="RHO"/>
    <property type="match status" value="1"/>
</dbReference>
<evidence type="ECO:0000256" key="8">
    <source>
        <dbReference type="ARBA" id="ARBA00023289"/>
    </source>
</evidence>
<protein>
    <submittedName>
        <fullName evidence="9">Uncharacterized protein</fullName>
    </submittedName>
</protein>
<evidence type="ECO:0000256" key="4">
    <source>
        <dbReference type="ARBA" id="ARBA00022741"/>
    </source>
</evidence>
<dbReference type="PANTHER" id="PTHR47980">
    <property type="entry name" value="LD44762P"/>
    <property type="match status" value="1"/>
</dbReference>
<name>A0A7S0QCS8_9CRYP</name>
<keyword evidence="4" id="KW-0547">Nucleotide-binding</keyword>
<organism evidence="9">
    <name type="scientific">Cryptomonas curvata</name>
    <dbReference type="NCBI Taxonomy" id="233186"/>
    <lineage>
        <taxon>Eukaryota</taxon>
        <taxon>Cryptophyceae</taxon>
        <taxon>Cryptomonadales</taxon>
        <taxon>Cryptomonadaceae</taxon>
        <taxon>Cryptomonas</taxon>
    </lineage>
</organism>
<dbReference type="InterPro" id="IPR005225">
    <property type="entry name" value="Small_GTP-bd"/>
</dbReference>
<evidence type="ECO:0000256" key="5">
    <source>
        <dbReference type="ARBA" id="ARBA00023134"/>
    </source>
</evidence>
<evidence type="ECO:0000256" key="6">
    <source>
        <dbReference type="ARBA" id="ARBA00023136"/>
    </source>
</evidence>
<evidence type="ECO:0000256" key="1">
    <source>
        <dbReference type="ARBA" id="ARBA00004193"/>
    </source>
</evidence>
<keyword evidence="3" id="KW-1003">Cell membrane</keyword>
<keyword evidence="8" id="KW-0636">Prenylation</keyword>
<dbReference type="Gene3D" id="3.40.50.300">
    <property type="entry name" value="P-loop containing nucleotide triphosphate hydrolases"/>
    <property type="match status" value="1"/>
</dbReference>
<dbReference type="InterPro" id="IPR050305">
    <property type="entry name" value="Small_GTPase_Rab"/>
</dbReference>